<evidence type="ECO:0000256" key="3">
    <source>
        <dbReference type="ARBA" id="ARBA00005220"/>
    </source>
</evidence>
<dbReference type="EMBL" id="KJ645900">
    <property type="protein sequence ID" value="AII17139.1"/>
    <property type="molecule type" value="Genomic_DNA"/>
</dbReference>
<keyword evidence="5" id="KW-0479">Metal-binding</keyword>
<keyword evidence="8 11" id="KW-0456">Lyase</keyword>
<sequence length="359" mass="40790">MAFGFAFVEGKGLKTTTGGKGGKRYVINGDVEKFRELCDELRDNDNEPSIIILKGTFEFEKKASNAEIPSNCTVFGEKCSIIGKFEIKNQSNIIIQNIFFKDSTKFGDTHDNIIIEQGSHHIWVDHCTFTKTLDGLLDIKKASSYITVSFCKFGKDHNKTMLIGHSDGNSHDDIGNLKVTLHHNLFAGDSRNPRLRHGVVHAVNNYYKQNKSYAIASVLNATVYAQNNLFEDVDEEFEFMRDKYDSDQEGVIFNINNIGVDEDSDDEDVLEELPYSNYSVDLVENVKYIVEKSAGVQDAIKYGTEFKIFEKIFENEDEDDEDDEDDDDDDDYFEEYKLYIIITIILLIMILGIIGAMSL</sequence>
<comment type="cofactor">
    <cofactor evidence="2">
        <name>Ca(2+)</name>
        <dbReference type="ChEBI" id="CHEBI:29108"/>
    </cofactor>
</comment>
<accession>A0A076FFT1</accession>
<keyword evidence="7" id="KW-0106">Calcium</keyword>
<evidence type="ECO:0000313" key="12">
    <source>
        <dbReference type="Proteomes" id="UP000028667"/>
    </source>
</evidence>
<evidence type="ECO:0000256" key="5">
    <source>
        <dbReference type="ARBA" id="ARBA00022723"/>
    </source>
</evidence>
<feature type="transmembrane region" description="Helical" evidence="9">
    <location>
        <begin position="338"/>
        <end position="357"/>
    </location>
</feature>
<keyword evidence="12" id="KW-1185">Reference proteome</keyword>
<dbReference type="EC" id="4.2.2.2" evidence="4"/>
<dbReference type="PANTHER" id="PTHR31683">
    <property type="entry name" value="PECTATE LYASE 18-RELATED"/>
    <property type="match status" value="1"/>
</dbReference>
<evidence type="ECO:0000256" key="1">
    <source>
        <dbReference type="ARBA" id="ARBA00000695"/>
    </source>
</evidence>
<dbReference type="SMART" id="SM00656">
    <property type="entry name" value="Amb_all"/>
    <property type="match status" value="1"/>
</dbReference>
<dbReference type="InterPro" id="IPR002022">
    <property type="entry name" value="Pec_lyase"/>
</dbReference>
<dbReference type="Gene3D" id="2.160.20.10">
    <property type="entry name" value="Single-stranded right-handed beta-helix, Pectin lyase-like"/>
    <property type="match status" value="1"/>
</dbReference>
<dbReference type="RefSeq" id="YP_009052081.1">
    <property type="nucleotide sequence ID" value="NC_024697.1"/>
</dbReference>
<feature type="domain" description="Pectate lyase" evidence="10">
    <location>
        <begin position="24"/>
        <end position="236"/>
    </location>
</feature>
<dbReference type="GeneID" id="20041442"/>
<proteinExistence type="predicted"/>
<keyword evidence="9" id="KW-1133">Transmembrane helix</keyword>
<dbReference type="GO" id="GO:0030570">
    <property type="term" value="F:pectate lyase activity"/>
    <property type="evidence" value="ECO:0007669"/>
    <property type="project" value="UniProtKB-EC"/>
</dbReference>
<evidence type="ECO:0000256" key="6">
    <source>
        <dbReference type="ARBA" id="ARBA00022729"/>
    </source>
</evidence>
<evidence type="ECO:0000259" key="10">
    <source>
        <dbReference type="SMART" id="SM00656"/>
    </source>
</evidence>
<dbReference type="Pfam" id="PF00544">
    <property type="entry name" value="Pectate_lyase_4"/>
    <property type="match status" value="1"/>
</dbReference>
<dbReference type="PANTHER" id="PTHR31683:SF18">
    <property type="entry name" value="PECTATE LYASE 21-RELATED"/>
    <property type="match status" value="1"/>
</dbReference>
<dbReference type="SUPFAM" id="SSF51126">
    <property type="entry name" value="Pectin lyase-like"/>
    <property type="match status" value="1"/>
</dbReference>
<evidence type="ECO:0000256" key="8">
    <source>
        <dbReference type="ARBA" id="ARBA00023239"/>
    </source>
</evidence>
<reference evidence="11 12" key="1">
    <citation type="journal article" date="2014" name="Virology">
        <title>Genome of brown tide virus (AaV), the little giant of the Megaviridae, elucidates NCLDV genome expansion and host-virus coevolution.</title>
        <authorList>
            <person name="Moniruzzaman M."/>
            <person name="LeCleir G.R."/>
            <person name="Brown C.M."/>
            <person name="Gobler C.J."/>
            <person name="Bidle K.D."/>
            <person name="Wilson W.H."/>
            <person name="Wilhelm S.W."/>
        </authorList>
    </citation>
    <scope>NUCLEOTIDE SEQUENCE [LARGE SCALE GENOMIC DNA]</scope>
    <source>
        <strain evidence="11">BtV-01</strain>
    </source>
</reference>
<dbReference type="InterPro" id="IPR045032">
    <property type="entry name" value="PEL"/>
</dbReference>
<gene>
    <name evidence="11" type="ORF">AaV_003</name>
</gene>
<keyword evidence="9" id="KW-0472">Membrane</keyword>
<dbReference type="GO" id="GO:0045490">
    <property type="term" value="P:pectin catabolic process"/>
    <property type="evidence" value="ECO:0007669"/>
    <property type="project" value="UniProtKB-UniPathway"/>
</dbReference>
<comment type="pathway">
    <text evidence="3">Glycan metabolism; pectin degradation; 2-dehydro-3-deoxy-D-gluconate from pectin: step 2/5.</text>
</comment>
<keyword evidence="9" id="KW-0812">Transmembrane</keyword>
<evidence type="ECO:0000256" key="9">
    <source>
        <dbReference type="SAM" id="Phobius"/>
    </source>
</evidence>
<dbReference type="KEGG" id="vg:20041442"/>
<dbReference type="InterPro" id="IPR012334">
    <property type="entry name" value="Pectin_lyas_fold"/>
</dbReference>
<protein>
    <recommendedName>
        <fullName evidence="4">pectate lyase</fullName>
        <ecNumber evidence="4">4.2.2.2</ecNumber>
    </recommendedName>
</protein>
<dbReference type="GO" id="GO:0046872">
    <property type="term" value="F:metal ion binding"/>
    <property type="evidence" value="ECO:0007669"/>
    <property type="project" value="UniProtKB-KW"/>
</dbReference>
<organism evidence="11 12">
    <name type="scientific">Aureococcus anophagefferens virus</name>
    <dbReference type="NCBI Taxonomy" id="1474867"/>
    <lineage>
        <taxon>Viruses</taxon>
        <taxon>Varidnaviria</taxon>
        <taxon>Bamfordvirae</taxon>
        <taxon>Nucleocytoviricota</taxon>
        <taxon>Megaviricetes</taxon>
        <taxon>Imitervirales</taxon>
        <taxon>Schizomimiviridae</taxon>
        <taxon>Kratosvirus</taxon>
        <taxon>Kratosvirus quantuckense</taxon>
    </lineage>
</organism>
<dbReference type="InterPro" id="IPR018082">
    <property type="entry name" value="AmbAllergen"/>
</dbReference>
<keyword evidence="6" id="KW-0732">Signal</keyword>
<evidence type="ECO:0000256" key="4">
    <source>
        <dbReference type="ARBA" id="ARBA00012272"/>
    </source>
</evidence>
<evidence type="ECO:0000256" key="7">
    <source>
        <dbReference type="ARBA" id="ARBA00022837"/>
    </source>
</evidence>
<dbReference type="InterPro" id="IPR011050">
    <property type="entry name" value="Pectin_lyase_fold/virulence"/>
</dbReference>
<evidence type="ECO:0000313" key="11">
    <source>
        <dbReference type="EMBL" id="AII17139.1"/>
    </source>
</evidence>
<evidence type="ECO:0000256" key="2">
    <source>
        <dbReference type="ARBA" id="ARBA00001913"/>
    </source>
</evidence>
<dbReference type="Proteomes" id="UP000028667">
    <property type="component" value="Segment"/>
</dbReference>
<comment type="catalytic activity">
    <reaction evidence="1">
        <text>Eliminative cleavage of (1-&gt;4)-alpha-D-galacturonan to give oligosaccharides with 4-deoxy-alpha-D-galact-4-enuronosyl groups at their non-reducing ends.</text>
        <dbReference type="EC" id="4.2.2.2"/>
    </reaction>
</comment>
<name>A0A076FFT1_9VIRU</name>
<dbReference type="PRINTS" id="PR00807">
    <property type="entry name" value="AMBALLERGEN"/>
</dbReference>
<dbReference type="UniPathway" id="UPA00545">
    <property type="reaction ID" value="UER00824"/>
</dbReference>